<feature type="compositionally biased region" description="Basic and acidic residues" evidence="1">
    <location>
        <begin position="264"/>
        <end position="281"/>
    </location>
</feature>
<dbReference type="EMBL" id="CP069106">
    <property type="protein sequence ID" value="QSS56148.1"/>
    <property type="molecule type" value="Genomic_DNA"/>
</dbReference>
<keyword evidence="2" id="KW-1133">Transmembrane helix</keyword>
<dbReference type="VEuPathDB" id="FungiDB:I7I53_04286"/>
<dbReference type="OrthoDB" id="5414285at2759"/>
<reference evidence="4" key="2">
    <citation type="submission" date="2021-01" db="EMBL/GenBank/DDBJ databases">
        <title>Chromosome-level genome assembly of a human fungal pathogen reveals clustering of transcriptionally co-regulated genes.</title>
        <authorList>
            <person name="Voorhies M."/>
            <person name="Cohen S."/>
            <person name="Shea T.P."/>
            <person name="Petrus S."/>
            <person name="Munoz J.F."/>
            <person name="Poplawski S."/>
            <person name="Goldman W.E."/>
            <person name="Michael T."/>
            <person name="Cuomo C.A."/>
            <person name="Sil A."/>
            <person name="Beyhan S."/>
        </authorList>
    </citation>
    <scope>NUCLEOTIDE SEQUENCE</scope>
    <source>
        <strain evidence="4">H88</strain>
    </source>
</reference>
<gene>
    <name evidence="3" type="ORF">HCEG_04707</name>
    <name evidence="4" type="ORF">I7I53_04286</name>
</gene>
<dbReference type="Proteomes" id="UP000663419">
    <property type="component" value="Chromosome 5"/>
</dbReference>
<feature type="compositionally biased region" description="Low complexity" evidence="1">
    <location>
        <begin position="248"/>
        <end position="263"/>
    </location>
</feature>
<name>F0UHY3_AJEC8</name>
<sequence length="281" mass="29617">MHWFVVVIIIVLLLLLAYLAWIAFTHFRARRSGLPPPPLKSYIPFSSAFNSSSSSSSQYLRDSSYPTPRAGGIGDWFKDKWDAVRNRRTARGAYESPLDSGAGAGARGHRGFGSGGAGGAGGGAYAHDEIWDSRVGEGGYGGAGAGYYEEQEELGLTRHVDGSGPYELGGRMEAGTVPKAGPTASTVTVDLQGGESEPGPAEAERGRSRSREPAYGSQADGATLRENPFTDQAELSSLRDASPRPEVGGPTTKTTSTTGADTAEATRGRSPDRKSGFIERL</sequence>
<dbReference type="OMA" id="KNRNNRY"/>
<dbReference type="EMBL" id="DS990639">
    <property type="protein sequence ID" value="EGC45492.1"/>
    <property type="molecule type" value="Genomic_DNA"/>
</dbReference>
<feature type="region of interest" description="Disordered" evidence="1">
    <location>
        <begin position="168"/>
        <end position="281"/>
    </location>
</feature>
<dbReference type="Proteomes" id="UP000008142">
    <property type="component" value="Unassembled WGS sequence"/>
</dbReference>
<keyword evidence="2" id="KW-0812">Transmembrane</keyword>
<protein>
    <submittedName>
        <fullName evidence="3">Uncharacterized protein</fullName>
    </submittedName>
</protein>
<evidence type="ECO:0000313" key="5">
    <source>
        <dbReference type="Proteomes" id="UP000008142"/>
    </source>
</evidence>
<proteinExistence type="predicted"/>
<feature type="compositionally biased region" description="Basic and acidic residues" evidence="1">
    <location>
        <begin position="202"/>
        <end position="212"/>
    </location>
</feature>
<feature type="transmembrane region" description="Helical" evidence="2">
    <location>
        <begin position="6"/>
        <end position="24"/>
    </location>
</feature>
<evidence type="ECO:0000313" key="3">
    <source>
        <dbReference type="EMBL" id="EGC45492.1"/>
    </source>
</evidence>
<keyword evidence="2" id="KW-0472">Membrane</keyword>
<evidence type="ECO:0000256" key="1">
    <source>
        <dbReference type="SAM" id="MobiDB-lite"/>
    </source>
</evidence>
<accession>F0UHY3</accession>
<evidence type="ECO:0000256" key="2">
    <source>
        <dbReference type="SAM" id="Phobius"/>
    </source>
</evidence>
<dbReference type="HOGENOM" id="CLU_073635_0_0_1"/>
<dbReference type="AlphaFoldDB" id="F0UHY3"/>
<evidence type="ECO:0000313" key="4">
    <source>
        <dbReference type="EMBL" id="QSS56148.1"/>
    </source>
</evidence>
<dbReference type="STRING" id="544711.F0UHY3"/>
<reference evidence="5" key="1">
    <citation type="submission" date="2008-07" db="EMBL/GenBank/DDBJ databases">
        <title>Annotation of Ajellomyces capsulatus strain H88.</title>
        <authorList>
            <person name="Champion M."/>
            <person name="Cuomo C."/>
            <person name="Ma L.-J."/>
            <person name="Henn M.R."/>
            <person name="Sil A."/>
            <person name="Goldman B."/>
            <person name="Young S.K."/>
            <person name="Kodira C.D."/>
            <person name="Zeng Q."/>
            <person name="Koehrsen M."/>
            <person name="Alvarado L."/>
            <person name="Berlin A."/>
            <person name="Borenstein D."/>
            <person name="Chen Z."/>
            <person name="Engels R."/>
            <person name="Freedman E."/>
            <person name="Gellesch M."/>
            <person name="Goldberg J."/>
            <person name="Griggs A."/>
            <person name="Gujja S."/>
            <person name="Heiman D."/>
            <person name="Hepburn T."/>
            <person name="Howarth C."/>
            <person name="Jen D."/>
            <person name="Larson L."/>
            <person name="Lewis B."/>
            <person name="Mehta T."/>
            <person name="Park D."/>
            <person name="Pearson M."/>
            <person name="Roberts A."/>
            <person name="Saif S."/>
            <person name="Shea T."/>
            <person name="Shenoy N."/>
            <person name="Sisk P."/>
            <person name="Stolte C."/>
            <person name="Sykes S."/>
            <person name="Walk T."/>
            <person name="White J."/>
            <person name="Yandava C."/>
            <person name="Klein B."/>
            <person name="McEwen J.G."/>
            <person name="Puccia R."/>
            <person name="Goldman G.H."/>
            <person name="Felipe M.S."/>
            <person name="Nino-Vega G."/>
            <person name="San-Blas G."/>
            <person name="Taylor J."/>
            <person name="Mendoza L."/>
            <person name="Galagan J."/>
            <person name="Nusbaum C."/>
            <person name="Birren B."/>
        </authorList>
    </citation>
    <scope>NUCLEOTIDE SEQUENCE [LARGE SCALE GENOMIC DNA]</scope>
    <source>
        <strain evidence="5">H88</strain>
    </source>
</reference>
<organism evidence="5">
    <name type="scientific">Ajellomyces capsulatus (strain H88)</name>
    <name type="common">Darling's disease fungus</name>
    <name type="synonym">Histoplasma capsulatum</name>
    <dbReference type="NCBI Taxonomy" id="544711"/>
    <lineage>
        <taxon>Eukaryota</taxon>
        <taxon>Fungi</taxon>
        <taxon>Dikarya</taxon>
        <taxon>Ascomycota</taxon>
        <taxon>Pezizomycotina</taxon>
        <taxon>Eurotiomycetes</taxon>
        <taxon>Eurotiomycetidae</taxon>
        <taxon>Onygenales</taxon>
        <taxon>Ajellomycetaceae</taxon>
        <taxon>Histoplasma</taxon>
    </lineage>
</organism>